<dbReference type="Proteomes" id="UP001595583">
    <property type="component" value="Unassembled WGS sequence"/>
</dbReference>
<dbReference type="SUPFAM" id="SSF53448">
    <property type="entry name" value="Nucleotide-diphospho-sugar transferases"/>
    <property type="match status" value="1"/>
</dbReference>
<dbReference type="InterPro" id="IPR001173">
    <property type="entry name" value="Glyco_trans_2-like"/>
</dbReference>
<dbReference type="PANTHER" id="PTHR43685:SF2">
    <property type="entry name" value="GLYCOSYLTRANSFERASE 2-LIKE DOMAIN-CONTAINING PROTEIN"/>
    <property type="match status" value="1"/>
</dbReference>
<keyword evidence="2" id="KW-0808">Transferase</keyword>
<keyword evidence="2" id="KW-0328">Glycosyltransferase</keyword>
<accession>A0ABV7KFX1</accession>
<keyword evidence="3" id="KW-1185">Reference proteome</keyword>
<protein>
    <submittedName>
        <fullName evidence="2">Glycosyltransferase family 2 protein</fullName>
        <ecNumber evidence="2">2.4.-.-</ecNumber>
    </submittedName>
</protein>
<dbReference type="EC" id="2.4.-.-" evidence="2"/>
<dbReference type="Pfam" id="PF00535">
    <property type="entry name" value="Glycos_transf_2"/>
    <property type="match status" value="1"/>
</dbReference>
<proteinExistence type="predicted"/>
<dbReference type="InterPro" id="IPR029044">
    <property type="entry name" value="Nucleotide-diphossugar_trans"/>
</dbReference>
<dbReference type="InterPro" id="IPR050834">
    <property type="entry name" value="Glycosyltransf_2"/>
</dbReference>
<dbReference type="GO" id="GO:0016757">
    <property type="term" value="F:glycosyltransferase activity"/>
    <property type="evidence" value="ECO:0007669"/>
    <property type="project" value="UniProtKB-KW"/>
</dbReference>
<dbReference type="RefSeq" id="WP_378225400.1">
    <property type="nucleotide sequence ID" value="NZ_JBHRTK010000032.1"/>
</dbReference>
<evidence type="ECO:0000313" key="2">
    <source>
        <dbReference type="EMBL" id="MFC3209190.1"/>
    </source>
</evidence>
<sequence>MSTNSAPLTLEAVRSVLDQDIPVEVVVVNTGKGSLKDRLAHFGDQIKLLETPDRQFAGGTRNIGIENSRAPFVTFLAADCIAGPKSLKLRLKHHKKGAPTVASAIRPMPGRCGSVTTASWASCALTHMMRLPETPSDKAPRFSLSYDRKVLEKLGNFDESLRIGEDSELNARALPKFGIPIWDPLIVTFHRYPDTILSAMIDQFRRGRRNALFHKVNSRRAPWRTALGNLKYIRTVMDRARYPYPPELLASKWLILPLGIAHAAGSISAAISF</sequence>
<dbReference type="PANTHER" id="PTHR43685">
    <property type="entry name" value="GLYCOSYLTRANSFERASE"/>
    <property type="match status" value="1"/>
</dbReference>
<reference evidence="3" key="1">
    <citation type="journal article" date="2019" name="Int. J. Syst. Evol. Microbiol.">
        <title>The Global Catalogue of Microorganisms (GCM) 10K type strain sequencing project: providing services to taxonomists for standard genome sequencing and annotation.</title>
        <authorList>
            <consortium name="The Broad Institute Genomics Platform"/>
            <consortium name="The Broad Institute Genome Sequencing Center for Infectious Disease"/>
            <person name="Wu L."/>
            <person name="Ma J."/>
        </authorList>
    </citation>
    <scope>NUCLEOTIDE SEQUENCE [LARGE SCALE GENOMIC DNA]</scope>
    <source>
        <strain evidence="3">KCTC 52165</strain>
    </source>
</reference>
<dbReference type="Gene3D" id="3.90.550.10">
    <property type="entry name" value="Spore Coat Polysaccharide Biosynthesis Protein SpsA, Chain A"/>
    <property type="match status" value="1"/>
</dbReference>
<evidence type="ECO:0000313" key="3">
    <source>
        <dbReference type="Proteomes" id="UP001595583"/>
    </source>
</evidence>
<evidence type="ECO:0000259" key="1">
    <source>
        <dbReference type="Pfam" id="PF00535"/>
    </source>
</evidence>
<gene>
    <name evidence="2" type="ORF">ACFOHJ_23500</name>
</gene>
<name>A0ABV7KFX1_9HYPH</name>
<feature type="domain" description="Glycosyltransferase 2-like" evidence="1">
    <location>
        <begin position="4"/>
        <end position="119"/>
    </location>
</feature>
<comment type="caution">
    <text evidence="2">The sequence shown here is derived from an EMBL/GenBank/DDBJ whole genome shotgun (WGS) entry which is preliminary data.</text>
</comment>
<dbReference type="EMBL" id="JBHRTK010000032">
    <property type="protein sequence ID" value="MFC3209190.1"/>
    <property type="molecule type" value="Genomic_DNA"/>
</dbReference>
<organism evidence="2 3">
    <name type="scientific">Aquamicrobium soli</name>
    <dbReference type="NCBI Taxonomy" id="1811518"/>
    <lineage>
        <taxon>Bacteria</taxon>
        <taxon>Pseudomonadati</taxon>
        <taxon>Pseudomonadota</taxon>
        <taxon>Alphaproteobacteria</taxon>
        <taxon>Hyphomicrobiales</taxon>
        <taxon>Phyllobacteriaceae</taxon>
        <taxon>Aquamicrobium</taxon>
    </lineage>
</organism>